<dbReference type="GO" id="GO:0031411">
    <property type="term" value="C:gas vesicle"/>
    <property type="evidence" value="ECO:0007669"/>
    <property type="project" value="UniProtKB-SubCell"/>
</dbReference>
<evidence type="ECO:0000313" key="5">
    <source>
        <dbReference type="Proteomes" id="UP000614490"/>
    </source>
</evidence>
<dbReference type="AlphaFoldDB" id="A0A931MVW2"/>
<protein>
    <submittedName>
        <fullName evidence="4">GvpL/GvpF family gas vesicle protein</fullName>
    </submittedName>
</protein>
<comment type="similarity">
    <text evidence="3">Belongs to the gas vesicle GvpF/GvpL family.</text>
</comment>
<evidence type="ECO:0000256" key="1">
    <source>
        <dbReference type="ARBA" id="ARBA00022987"/>
    </source>
</evidence>
<dbReference type="Pfam" id="PF06386">
    <property type="entry name" value="GvpL_GvpF"/>
    <property type="match status" value="1"/>
</dbReference>
<dbReference type="InterPro" id="IPR009430">
    <property type="entry name" value="GvpL/GvpF"/>
</dbReference>
<comment type="caution">
    <text evidence="4">The sequence shown here is derived from an EMBL/GenBank/DDBJ whole genome shotgun (WGS) entry which is preliminary data.</text>
</comment>
<name>A0A931MVW2_9BACI</name>
<dbReference type="Proteomes" id="UP000614490">
    <property type="component" value="Unassembled WGS sequence"/>
</dbReference>
<evidence type="ECO:0000256" key="3">
    <source>
        <dbReference type="ARBA" id="ARBA00035643"/>
    </source>
</evidence>
<dbReference type="GO" id="GO:0031412">
    <property type="term" value="P:gas vesicle organization"/>
    <property type="evidence" value="ECO:0007669"/>
    <property type="project" value="InterPro"/>
</dbReference>
<organism evidence="4 5">
    <name type="scientific">Halobacillus yeomjeoni</name>
    <dbReference type="NCBI Taxonomy" id="311194"/>
    <lineage>
        <taxon>Bacteria</taxon>
        <taxon>Bacillati</taxon>
        <taxon>Bacillota</taxon>
        <taxon>Bacilli</taxon>
        <taxon>Bacillales</taxon>
        <taxon>Bacillaceae</taxon>
        <taxon>Halobacillus</taxon>
    </lineage>
</organism>
<evidence type="ECO:0000256" key="2">
    <source>
        <dbReference type="ARBA" id="ARBA00035108"/>
    </source>
</evidence>
<accession>A0A931MVW2</accession>
<sequence>MEDRTGIYVFCCIQTEEEKDFGTIMFQDEERSVFTIHYKDAAMVAMEAPVKIYHPDKTNLMMHQQVISRVMNTENTVVPISFGNVFHTVEDTEVLLENLYPQLEELFPKVKNKIEIGLKVIGKKEWLEEQIHQDERVIKQKETVERKSEAAGYFDRIKLGEMAEDFFKETQRRVENSIHHPLVQISESSKTNDTLGEKMLLNGSYLIDREKEEEFDQVVNELHDEWKGSVDFKYTGPWPAYNFINIKLKVEEPT</sequence>
<keyword evidence="1" id="KW-0304">Gas vesicle</keyword>
<reference evidence="4 5" key="1">
    <citation type="journal article" date="2005" name="Int. J. Syst. Evol. Microbiol.">
        <title>Halobacillus yeomjeoni sp. nov., isolated from a marine solar saltern in Korea.</title>
        <authorList>
            <person name="Yoon J.H."/>
            <person name="Kang S.J."/>
            <person name="Lee C.H."/>
            <person name="Oh H.W."/>
            <person name="Oh T.K."/>
        </authorList>
    </citation>
    <scope>NUCLEOTIDE SEQUENCE [LARGE SCALE GENOMIC DNA]</scope>
    <source>
        <strain evidence="4 5">KCTC 3957</strain>
    </source>
</reference>
<gene>
    <name evidence="4" type="ORF">H0267_11460</name>
</gene>
<keyword evidence="5" id="KW-1185">Reference proteome</keyword>
<dbReference type="RefSeq" id="WP_197317443.1">
    <property type="nucleotide sequence ID" value="NZ_JADZSC010000002.1"/>
</dbReference>
<comment type="subcellular location">
    <subcellularLocation>
        <location evidence="2">Gas vesicle</location>
    </subcellularLocation>
</comment>
<evidence type="ECO:0000313" key="4">
    <source>
        <dbReference type="EMBL" id="MBH0230834.1"/>
    </source>
</evidence>
<proteinExistence type="inferred from homology"/>
<dbReference type="PANTHER" id="PTHR36852:SF1">
    <property type="entry name" value="PROTEIN GVPL 2"/>
    <property type="match status" value="1"/>
</dbReference>
<dbReference type="EMBL" id="JADZSC010000002">
    <property type="protein sequence ID" value="MBH0230834.1"/>
    <property type="molecule type" value="Genomic_DNA"/>
</dbReference>
<dbReference type="PANTHER" id="PTHR36852">
    <property type="entry name" value="PROTEIN GVPL 2"/>
    <property type="match status" value="1"/>
</dbReference>